<reference evidence="6 7" key="1">
    <citation type="submission" date="2018-07" db="EMBL/GenBank/DDBJ databases">
        <title>Corallincola holothuriorum sp. nov., a new facultative anaerobe isolated from sea cucumber Apostichopus japonicus.</title>
        <authorList>
            <person name="Xia H."/>
        </authorList>
    </citation>
    <scope>NUCLEOTIDE SEQUENCE [LARGE SCALE GENOMIC DNA]</scope>
    <source>
        <strain evidence="6 7">C4</strain>
    </source>
</reference>
<dbReference type="Pfam" id="PF14331">
    <property type="entry name" value="IcmF-related_N"/>
    <property type="match status" value="1"/>
</dbReference>
<dbReference type="Pfam" id="PF21070">
    <property type="entry name" value="IcmF_helical"/>
    <property type="match status" value="1"/>
</dbReference>
<dbReference type="InterPro" id="IPR027417">
    <property type="entry name" value="P-loop_NTPase"/>
</dbReference>
<keyword evidence="1" id="KW-0472">Membrane</keyword>
<dbReference type="InterPro" id="IPR010623">
    <property type="entry name" value="IcmF_C"/>
</dbReference>
<dbReference type="Proteomes" id="UP000252558">
    <property type="component" value="Unassembled WGS sequence"/>
</dbReference>
<keyword evidence="1" id="KW-0812">Transmembrane</keyword>
<proteinExistence type="predicted"/>
<protein>
    <submittedName>
        <fullName evidence="6">Type VI secretion system membrane subunit TssM</fullName>
    </submittedName>
</protein>
<dbReference type="EMBL" id="QPID01000001">
    <property type="protein sequence ID" value="RCU52738.1"/>
    <property type="molecule type" value="Genomic_DNA"/>
</dbReference>
<evidence type="ECO:0000313" key="6">
    <source>
        <dbReference type="EMBL" id="RCU52738.1"/>
    </source>
</evidence>
<feature type="domain" description="Type VI secretion system IcmF C-terminal" evidence="2">
    <location>
        <begin position="1058"/>
        <end position="1160"/>
    </location>
</feature>
<name>A0A368NQQ5_9GAMM</name>
<evidence type="ECO:0000259" key="3">
    <source>
        <dbReference type="Pfam" id="PF06761"/>
    </source>
</evidence>
<feature type="domain" description="Type VI secretion system component TssM1 N-terminal" evidence="4">
    <location>
        <begin position="199"/>
        <end position="457"/>
    </location>
</feature>
<feature type="transmembrane region" description="Helical" evidence="1">
    <location>
        <begin position="47"/>
        <end position="67"/>
    </location>
</feature>
<gene>
    <name evidence="6" type="primary">icmF</name>
    <name evidence="6" type="ORF">DU002_01885</name>
</gene>
<organism evidence="6 7">
    <name type="scientific">Corallincola holothuriorum</name>
    <dbReference type="NCBI Taxonomy" id="2282215"/>
    <lineage>
        <taxon>Bacteria</taxon>
        <taxon>Pseudomonadati</taxon>
        <taxon>Pseudomonadota</taxon>
        <taxon>Gammaproteobacteria</taxon>
        <taxon>Alteromonadales</taxon>
        <taxon>Psychromonadaceae</taxon>
        <taxon>Corallincola</taxon>
    </lineage>
</organism>
<dbReference type="NCBIfam" id="TIGR03348">
    <property type="entry name" value="VI_IcmF"/>
    <property type="match status" value="1"/>
</dbReference>
<evidence type="ECO:0000313" key="7">
    <source>
        <dbReference type="Proteomes" id="UP000252558"/>
    </source>
</evidence>
<dbReference type="RefSeq" id="WP_114336646.1">
    <property type="nucleotide sequence ID" value="NZ_QPID01000001.1"/>
</dbReference>
<feature type="domain" description="Type VI secretion system component TssM1 helical" evidence="5">
    <location>
        <begin position="954"/>
        <end position="1051"/>
    </location>
</feature>
<dbReference type="InterPro" id="IPR017731">
    <property type="entry name" value="TssM1-like"/>
</dbReference>
<dbReference type="InterPro" id="IPR009612">
    <property type="entry name" value="IcmF-rel"/>
</dbReference>
<dbReference type="InterPro" id="IPR053156">
    <property type="entry name" value="T6SS_TssM-like"/>
</dbReference>
<evidence type="ECO:0000259" key="2">
    <source>
        <dbReference type="Pfam" id="PF06744"/>
    </source>
</evidence>
<dbReference type="InterPro" id="IPR048677">
    <property type="entry name" value="TssM1_hel"/>
</dbReference>
<dbReference type="PANTHER" id="PTHR36153">
    <property type="entry name" value="INNER MEMBRANE PROTEIN-RELATED"/>
    <property type="match status" value="1"/>
</dbReference>
<keyword evidence="7" id="KW-1185">Reference proteome</keyword>
<dbReference type="InterPro" id="IPR025743">
    <property type="entry name" value="TssM1_N"/>
</dbReference>
<feature type="transmembrane region" description="Helical" evidence="1">
    <location>
        <begin position="18"/>
        <end position="41"/>
    </location>
</feature>
<sequence>MSIKGVFQRSLSVFQSKWLVTLIGFVALSLLIWFGGPLLAIAGHEPLASPVARLVMLLIFAITWGAINVGHQARHRRHNDEAIKSLLDGDDESGEDVSDEEVATLKTRITQALEILKSARLNKGQSVYQLPWYVLIGPPGTGKTTALVNSGLEFPLKDKLGADALSGIGGTRHCDWWFTNQAVLIDTAGRYTTQDSHAKRDARAWLGFLGLLKKYRPRRPINGAIITVSLADLLTQTKTERNLHARAIKHRVQELQNQFGMRFPVYVILTKADLVAGFSEFFSDFDKEQREQVWGMTFPLDVEDSERGVVGEFNKEFHGLLSSLRQSMNQKLLQEHDTDRRTLIYEFPKQLRMLQAHADDFLKEIFAPNAFEEAPMLRGVYIVSATQEGKPIDRVMTYTSGGLGLGQIPLRHSAGDTKGFFLKRLLEEIIFPEQNVASTNLHHEKQHRWLTRGALAASMLLTLTFSLLWYGSYSWNHSLIDQSDAAVQRYREIVGGELTKDADVVTLGHALSALRELPAGTDGTVINEDGIKGLGLYQGEKIGQPAKSAYTRALQGYLAPFMAKTLEQEMRANEDFLEFLYESLKTYLMLFDESKRDETQIISWFEVYFERKLPGEINKDLRVALIGHIRQLNLLGVDPSFKDEQATANARAVLTQMPLSERAYQRLRTEFLSSHVPDFRLTEVLGTDSLRVFQRRSGKPLNQGVPGLYTYQGFHTLFQLENGRVVKRLMEDSWVYGDELGELGGRAKDRLAAEVSLKYYRDYIHFWDDLLGDVELKPFTDSEQGAYQAKVLAGPEQPLQNIIEAVREQVALTKLPISDEAAAAGEVAASVADVALARQKSRISRYLPNSMPDIEVQLPGAEVEAHFEGVIEITDAELDKLHQSLKSLHRYLDQLSAPGDNDKAAYISQLGGNGQGKLSRAMYQVKRSLPSPFDQWINGLANQTSSLAQQGARTHLNDIWRDKVLAEYRSAIKGRYPVTPSSTKEVTLKDFGGFFGYGGTLDSFFTTYLEPFVDTSKTNWRFEKNIGVSASTLKVFERARRIRDAFFADGSQIPHVEFGLKPAYLDRSISHFMLELDGQTLSYRHGPLRLSNFEWPGRQADRTTRVMFAPPRVGRSITATYDGDWGWFRLLDKAAESRPETVKDKLVQISLQGNKFDVELIPSSVNHPFWNADLERFKCPIQL</sequence>
<dbReference type="SUPFAM" id="SSF52540">
    <property type="entry name" value="P-loop containing nucleoside triphosphate hydrolases"/>
    <property type="match status" value="1"/>
</dbReference>
<dbReference type="AlphaFoldDB" id="A0A368NQQ5"/>
<feature type="transmembrane region" description="Helical" evidence="1">
    <location>
        <begin position="449"/>
        <end position="470"/>
    </location>
</feature>
<keyword evidence="1" id="KW-1133">Transmembrane helix</keyword>
<evidence type="ECO:0000256" key="1">
    <source>
        <dbReference type="SAM" id="Phobius"/>
    </source>
</evidence>
<evidence type="ECO:0000259" key="4">
    <source>
        <dbReference type="Pfam" id="PF14331"/>
    </source>
</evidence>
<feature type="domain" description="IcmF-related" evidence="3">
    <location>
        <begin position="510"/>
        <end position="810"/>
    </location>
</feature>
<dbReference type="PANTHER" id="PTHR36153:SF1">
    <property type="entry name" value="TYPE VI SECRETION SYSTEM COMPONENT TSSM1"/>
    <property type="match status" value="1"/>
</dbReference>
<dbReference type="Pfam" id="PF06744">
    <property type="entry name" value="IcmF_C"/>
    <property type="match status" value="1"/>
</dbReference>
<dbReference type="CDD" id="cd00882">
    <property type="entry name" value="Ras_like_GTPase"/>
    <property type="match status" value="1"/>
</dbReference>
<dbReference type="Pfam" id="PF06761">
    <property type="entry name" value="IcmF-related"/>
    <property type="match status" value="1"/>
</dbReference>
<evidence type="ECO:0000259" key="5">
    <source>
        <dbReference type="Pfam" id="PF21070"/>
    </source>
</evidence>
<dbReference type="OrthoDB" id="9758229at2"/>
<accession>A0A368NQQ5</accession>
<comment type="caution">
    <text evidence="6">The sequence shown here is derived from an EMBL/GenBank/DDBJ whole genome shotgun (WGS) entry which is preliminary data.</text>
</comment>